<name>C2E4Z6_LACJH</name>
<dbReference type="AlphaFoldDB" id="C2E4Z6"/>
<evidence type="ECO:0000313" key="1">
    <source>
        <dbReference type="EMBL" id="EEJ60047.1"/>
    </source>
</evidence>
<dbReference type="EMBL" id="ACGR01000031">
    <property type="protein sequence ID" value="EEJ60047.1"/>
    <property type="molecule type" value="Genomic_DNA"/>
</dbReference>
<dbReference type="PROSITE" id="PS00924">
    <property type="entry name" value="ASP_GLU_RACEMASE_2"/>
    <property type="match status" value="1"/>
</dbReference>
<accession>C2E4Z6</accession>
<comment type="caution">
    <text evidence="1">The sequence shown here is derived from an EMBL/GenBank/DDBJ whole genome shotgun (WGS) entry which is preliminary data.</text>
</comment>
<dbReference type="GO" id="GO:0016855">
    <property type="term" value="F:racemase and epimerase activity, acting on amino acids and derivatives"/>
    <property type="evidence" value="ECO:0007669"/>
    <property type="project" value="InterPro"/>
</dbReference>
<reference evidence="1 2" key="1">
    <citation type="submission" date="2009-01" db="EMBL/GenBank/DDBJ databases">
        <authorList>
            <person name="Qin X."/>
            <person name="Bachman B."/>
            <person name="Battles P."/>
            <person name="Bell A."/>
            <person name="Bess C."/>
            <person name="Bickham C."/>
            <person name="Chaboub L."/>
            <person name="Chen D."/>
            <person name="Coyle M."/>
            <person name="Deiros D.R."/>
            <person name="Dinh H."/>
            <person name="Forbes L."/>
            <person name="Fowler G."/>
            <person name="Francisco L."/>
            <person name="Fu Q."/>
            <person name="Gubbala S."/>
            <person name="Hale W."/>
            <person name="Han Y."/>
            <person name="Hemphill L."/>
            <person name="Highlander S.K."/>
            <person name="Hirani K."/>
            <person name="Hogues M."/>
            <person name="Jackson L."/>
            <person name="Jakkamsetti A."/>
            <person name="Javaid M."/>
            <person name="Jiang H."/>
            <person name="Korchina V."/>
            <person name="Kovar C."/>
            <person name="Lara F."/>
            <person name="Lee S."/>
            <person name="Mata R."/>
            <person name="Mathew T."/>
            <person name="Moen C."/>
            <person name="Morales K."/>
            <person name="Munidasa M."/>
            <person name="Nazareth L."/>
            <person name="Ngo R."/>
            <person name="Nguyen L."/>
            <person name="Okwuonu G."/>
            <person name="Ongeri F."/>
            <person name="Patil S."/>
            <person name="Petrosino J."/>
            <person name="Pham C."/>
            <person name="Pham P."/>
            <person name="Pu L.-L."/>
            <person name="Puazo M."/>
            <person name="Raj R."/>
            <person name="Reid J."/>
            <person name="Rouhana J."/>
            <person name="Saada N."/>
            <person name="Shang Y."/>
            <person name="Simmons D."/>
            <person name="Thornton R."/>
            <person name="Warren J."/>
            <person name="Weissenberger G."/>
            <person name="Zhang J."/>
            <person name="Zhang L."/>
            <person name="Zhou C."/>
            <person name="Zhu D."/>
            <person name="Muzny D."/>
            <person name="Worley K."/>
            <person name="Gibbs R."/>
        </authorList>
    </citation>
    <scope>NUCLEOTIDE SEQUENCE [LARGE SCALE GENOMIC DNA]</scope>
    <source>
        <strain evidence="1 2">ATCC 33200</strain>
    </source>
</reference>
<dbReference type="InterPro" id="IPR033134">
    <property type="entry name" value="Asp/Glu_racemase_AS_2"/>
</dbReference>
<sequence length="57" mass="6406">MTIINKMVQKDHLDGVVLGCTELPLILGQEDFKNIQVFDIAQVQIKAAVDQLLKKLK</sequence>
<dbReference type="SUPFAM" id="SSF53681">
    <property type="entry name" value="Aspartate/glutamate racemase"/>
    <property type="match status" value="1"/>
</dbReference>
<dbReference type="Proteomes" id="UP000003491">
    <property type="component" value="Unassembled WGS sequence"/>
</dbReference>
<proteinExistence type="predicted"/>
<protein>
    <recommendedName>
        <fullName evidence="3">Aspartate racemase</fullName>
    </recommendedName>
</protein>
<dbReference type="HOGENOM" id="CLU_2991069_0_0_9"/>
<dbReference type="InterPro" id="IPR001920">
    <property type="entry name" value="Asp/Glu_race"/>
</dbReference>
<organism evidence="1 2">
    <name type="scientific">Lactobacillus johnsonii ATCC 33200</name>
    <dbReference type="NCBI Taxonomy" id="525330"/>
    <lineage>
        <taxon>Bacteria</taxon>
        <taxon>Bacillati</taxon>
        <taxon>Bacillota</taxon>
        <taxon>Bacilli</taxon>
        <taxon>Lactobacillales</taxon>
        <taxon>Lactobacillaceae</taxon>
        <taxon>Lactobacillus</taxon>
    </lineage>
</organism>
<dbReference type="Gene3D" id="3.40.50.1860">
    <property type="match status" value="2"/>
</dbReference>
<gene>
    <name evidence="1" type="ORF">HMPREF0528_0820</name>
</gene>
<dbReference type="PATRIC" id="fig|525330.7.peg.412"/>
<evidence type="ECO:0000313" key="2">
    <source>
        <dbReference type="Proteomes" id="UP000003491"/>
    </source>
</evidence>
<evidence type="ECO:0008006" key="3">
    <source>
        <dbReference type="Google" id="ProtNLM"/>
    </source>
</evidence>